<dbReference type="EMBL" id="JAATIS010004524">
    <property type="protein sequence ID" value="KAG2461920.1"/>
    <property type="molecule type" value="Genomic_DNA"/>
</dbReference>
<feature type="compositionally biased region" description="Basic and acidic residues" evidence="2">
    <location>
        <begin position="220"/>
        <end position="230"/>
    </location>
</feature>
<dbReference type="Proteomes" id="UP000886611">
    <property type="component" value="Unassembled WGS sequence"/>
</dbReference>
<dbReference type="PRINTS" id="PR01301">
    <property type="entry name" value="RGSPROTEIN"/>
</dbReference>
<dbReference type="InterPro" id="IPR036305">
    <property type="entry name" value="RGS_sf"/>
</dbReference>
<evidence type="ECO:0000313" key="5">
    <source>
        <dbReference type="Proteomes" id="UP000886611"/>
    </source>
</evidence>
<feature type="domain" description="RGS" evidence="3">
    <location>
        <begin position="89"/>
        <end position="194"/>
    </location>
</feature>
<dbReference type="SMART" id="SM00315">
    <property type="entry name" value="RGS"/>
    <property type="match status" value="2"/>
</dbReference>
<evidence type="ECO:0000256" key="2">
    <source>
        <dbReference type="SAM" id="MobiDB-lite"/>
    </source>
</evidence>
<dbReference type="SUPFAM" id="SSF48097">
    <property type="entry name" value="Regulator of G-protein signaling, RGS"/>
    <property type="match status" value="2"/>
</dbReference>
<feature type="region of interest" description="Disordered" evidence="2">
    <location>
        <begin position="211"/>
        <end position="230"/>
    </location>
</feature>
<feature type="domain" description="RGS" evidence="3">
    <location>
        <begin position="237"/>
        <end position="353"/>
    </location>
</feature>
<organism evidence="4 5">
    <name type="scientific">Polypterus senegalus</name>
    <name type="common">Senegal bichir</name>
    <dbReference type="NCBI Taxonomy" id="55291"/>
    <lineage>
        <taxon>Eukaryota</taxon>
        <taxon>Metazoa</taxon>
        <taxon>Chordata</taxon>
        <taxon>Craniata</taxon>
        <taxon>Vertebrata</taxon>
        <taxon>Euteleostomi</taxon>
        <taxon>Actinopterygii</taxon>
        <taxon>Polypteriformes</taxon>
        <taxon>Polypteridae</taxon>
        <taxon>Polypterus</taxon>
    </lineage>
</organism>
<feature type="non-terminal residue" evidence="4">
    <location>
        <position position="1"/>
    </location>
</feature>
<proteinExistence type="predicted"/>
<dbReference type="InterPro" id="IPR024066">
    <property type="entry name" value="RGS_subdom1/3"/>
</dbReference>
<keyword evidence="5" id="KW-1185">Reference proteome</keyword>
<dbReference type="PROSITE" id="PS50132">
    <property type="entry name" value="RGS"/>
    <property type="match status" value="2"/>
</dbReference>
<comment type="caution">
    <text evidence="4">The sequence shown here is derived from an EMBL/GenBank/DDBJ whole genome shotgun (WGS) entry which is preliminary data.</text>
</comment>
<accession>A0A8X7X6J0</accession>
<dbReference type="PANTHER" id="PTHR10845">
    <property type="entry name" value="REGULATOR OF G PROTEIN SIGNALING"/>
    <property type="match status" value="1"/>
</dbReference>
<name>A0A8X7X6J0_POLSE</name>
<dbReference type="GO" id="GO:0009968">
    <property type="term" value="P:negative regulation of signal transduction"/>
    <property type="evidence" value="ECO:0007669"/>
    <property type="project" value="UniProtKB-KW"/>
</dbReference>
<evidence type="ECO:0000313" key="4">
    <source>
        <dbReference type="EMBL" id="KAG2461920.1"/>
    </source>
</evidence>
<dbReference type="Pfam" id="PF00615">
    <property type="entry name" value="RGS"/>
    <property type="match status" value="2"/>
</dbReference>
<dbReference type="Gene3D" id="1.10.196.10">
    <property type="match status" value="2"/>
</dbReference>
<dbReference type="AlphaFoldDB" id="A0A8X7X6J0"/>
<reference evidence="4 5" key="1">
    <citation type="journal article" date="2021" name="Cell">
        <title>Tracing the genetic footprints of vertebrate landing in non-teleost ray-finned fishes.</title>
        <authorList>
            <person name="Bi X."/>
            <person name="Wang K."/>
            <person name="Yang L."/>
            <person name="Pan H."/>
            <person name="Jiang H."/>
            <person name="Wei Q."/>
            <person name="Fang M."/>
            <person name="Yu H."/>
            <person name="Zhu C."/>
            <person name="Cai Y."/>
            <person name="He Y."/>
            <person name="Gan X."/>
            <person name="Zeng H."/>
            <person name="Yu D."/>
            <person name="Zhu Y."/>
            <person name="Jiang H."/>
            <person name="Qiu Q."/>
            <person name="Yang H."/>
            <person name="Zhang Y.E."/>
            <person name="Wang W."/>
            <person name="Zhu M."/>
            <person name="He S."/>
            <person name="Zhang G."/>
        </authorList>
    </citation>
    <scope>NUCLEOTIDE SEQUENCE [LARGE SCALE GENOMIC DNA]</scope>
    <source>
        <strain evidence="4">Bchr_013</strain>
    </source>
</reference>
<sequence>MIGWPGQKKTGEKVIVTSTVGVSGCSDVTYIDADPRMNVDVRLCGILSTTGILAVKKNILVSTEDHNPAVKTTSRKRLSTEEALRWTESFDVLLSHKYGLAAFRAFLKTEFSEENIEFWLACEDYKKTKSPAKLASKAKKIYEEFIDVQSPREVNIDFQTRETTKRNLQEPTASCFNMAQGRIHSLMEKDSYPRAKELKTRLSILLQKSDAFGSPTQSSKSEKSRPTPEEAMKWREAFDKLLASKHGVAAFRLFLRSEFSEENLDFWLACEEYKNIKPSSKLASRAMKIFEDFIDNEAPKEVNIDHETRAITRANLQVPSHSCFDLAQTKIYTLMEKDSYPRFLRSPAYQELVKKTAHGTIQLQTSCKKSHT</sequence>
<evidence type="ECO:0000256" key="1">
    <source>
        <dbReference type="ARBA" id="ARBA00022700"/>
    </source>
</evidence>
<dbReference type="PANTHER" id="PTHR10845:SF245">
    <property type="entry name" value="REGULATOR OF G-PROTEIN SIGNALING 16"/>
    <property type="match status" value="1"/>
</dbReference>
<keyword evidence="1" id="KW-0734">Signal transduction inhibitor</keyword>
<dbReference type="InterPro" id="IPR044926">
    <property type="entry name" value="RGS_subdomain_2"/>
</dbReference>
<dbReference type="FunFam" id="1.10.167.10:FF:000001">
    <property type="entry name" value="Putative regulator of g-protein signaling 12"/>
    <property type="match status" value="2"/>
</dbReference>
<feature type="non-terminal residue" evidence="4">
    <location>
        <position position="372"/>
    </location>
</feature>
<dbReference type="FunFam" id="1.10.196.10:FF:000001">
    <property type="entry name" value="Regulator of G-protein signaling 8"/>
    <property type="match status" value="2"/>
</dbReference>
<gene>
    <name evidence="4" type="primary">Rgs8_1</name>
    <name evidence="4" type="ORF">GTO96_0008762</name>
</gene>
<evidence type="ECO:0000259" key="3">
    <source>
        <dbReference type="PROSITE" id="PS50132"/>
    </source>
</evidence>
<protein>
    <submittedName>
        <fullName evidence="4">RGS8 protein</fullName>
    </submittedName>
</protein>
<dbReference type="InterPro" id="IPR016137">
    <property type="entry name" value="RGS"/>
</dbReference>
<dbReference type="Gene3D" id="1.10.167.10">
    <property type="entry name" value="Regulator of G-protein Signalling 4, domain 2"/>
    <property type="match status" value="2"/>
</dbReference>